<proteinExistence type="predicted"/>
<reference evidence="3" key="2">
    <citation type="journal article" date="2014" name="Science">
        <title>Marine tubeworm metamorphosis induced by arrays of bacterial phage tail-like structures.</title>
        <authorList>
            <person name="Shikuma N.J."/>
            <person name="Pilhofer M."/>
            <person name="Weiss G.L."/>
            <person name="Hadfield M.G."/>
            <person name="Jensen G.J."/>
            <person name="Newman D.K."/>
        </authorList>
    </citation>
    <scope>NUCLEOTIDE SEQUENCE</scope>
    <source>
        <strain evidence="3">HI1</strain>
    </source>
</reference>
<reference evidence="4 5" key="3">
    <citation type="submission" date="2014-12" db="EMBL/GenBank/DDBJ databases">
        <title>Draft Genome Sequence of Pseudoalteromonas luteoviolacea HI1.</title>
        <authorList>
            <person name="Asahina A.Y."/>
            <person name="Hadfield M.G."/>
        </authorList>
    </citation>
    <scope>NUCLEOTIDE SEQUENCE [LARGE SCALE GENOMIC DNA]</scope>
    <source>
        <strain evidence="4 5">HI1</strain>
    </source>
</reference>
<dbReference type="EMBL" id="JWIC01000006">
    <property type="protein sequence ID" value="KID56763.1"/>
    <property type="molecule type" value="Genomic_DNA"/>
</dbReference>
<gene>
    <name evidence="4" type="ORF">JF50_12705</name>
</gene>
<sequence length="133" mass="14896">MNNSFLGRGWGFPPQFTSPDSGPDMEDGETLVKQAISIALNTLKGERPYWSELGSGLSNFVFEDVSESALVTLKQEVSAVLLNYEPRIILEDISFDMSDVYEGALLIELTYLIRKTNSRSNMVFPFYLAEQSV</sequence>
<evidence type="ECO:0000313" key="4">
    <source>
        <dbReference type="EMBL" id="KID56763.1"/>
    </source>
</evidence>
<dbReference type="Proteomes" id="UP000031327">
    <property type="component" value="Unassembled WGS sequence"/>
</dbReference>
<dbReference type="Pfam" id="PF04965">
    <property type="entry name" value="GPW_gp25"/>
    <property type="match status" value="1"/>
</dbReference>
<evidence type="ECO:0000313" key="3">
    <source>
        <dbReference type="EMBL" id="AHX39696.1"/>
    </source>
</evidence>
<feature type="region of interest" description="Disordered" evidence="1">
    <location>
        <begin position="1"/>
        <end position="25"/>
    </location>
</feature>
<accession>A0A023Q0J9</accession>
<organism evidence="3">
    <name type="scientific">Pseudoalteromonas luteoviolacea</name>
    <dbReference type="NCBI Taxonomy" id="43657"/>
    <lineage>
        <taxon>Bacteria</taxon>
        <taxon>Pseudomonadati</taxon>
        <taxon>Pseudomonadota</taxon>
        <taxon>Gammaproteobacteria</taxon>
        <taxon>Alteromonadales</taxon>
        <taxon>Pseudoalteromonadaceae</taxon>
        <taxon>Pseudoalteromonas</taxon>
    </lineage>
</organism>
<dbReference type="SUPFAM" id="SSF160719">
    <property type="entry name" value="gpW/gp25-like"/>
    <property type="match status" value="1"/>
</dbReference>
<evidence type="ECO:0000313" key="5">
    <source>
        <dbReference type="Proteomes" id="UP000031327"/>
    </source>
</evidence>
<dbReference type="AlphaFoldDB" id="A0A023Q0J9"/>
<dbReference type="RefSeq" id="WP_039609829.1">
    <property type="nucleotide sequence ID" value="NZ_JWIC01000006.1"/>
</dbReference>
<dbReference type="OrthoDB" id="9802846at2"/>
<evidence type="ECO:0000256" key="1">
    <source>
        <dbReference type="SAM" id="MobiDB-lite"/>
    </source>
</evidence>
<protein>
    <recommendedName>
        <fullName evidence="2">IraD/Gp25-like domain-containing protein</fullName>
    </recommendedName>
</protein>
<dbReference type="Gene3D" id="3.10.450.40">
    <property type="match status" value="1"/>
</dbReference>
<feature type="domain" description="IraD/Gp25-like" evidence="2">
    <location>
        <begin position="27"/>
        <end position="117"/>
    </location>
</feature>
<dbReference type="InterPro" id="IPR007048">
    <property type="entry name" value="IraD/Gp25-like"/>
</dbReference>
<name>A0A023Q0J9_9GAMM</name>
<dbReference type="EMBL" id="KF724687">
    <property type="protein sequence ID" value="AHX39696.1"/>
    <property type="molecule type" value="Genomic_DNA"/>
</dbReference>
<evidence type="ECO:0000259" key="2">
    <source>
        <dbReference type="Pfam" id="PF04965"/>
    </source>
</evidence>
<reference evidence="3" key="1">
    <citation type="journal article" date="2012" name="Sci. Rep.">
        <title>Recruitment in the sea: bacterial genes required for inducing larval settlement in a polychaete worm.</title>
        <authorList>
            <person name="Huang Y."/>
            <person name="Callahan S."/>
            <person name="Hadfield M.G."/>
        </authorList>
    </citation>
    <scope>NUCLEOTIDE SEQUENCE</scope>
    <source>
        <strain evidence="3">HI1</strain>
    </source>
</reference>